<dbReference type="AlphaFoldDB" id="A0A918NAQ4"/>
<keyword evidence="3" id="KW-1185">Reference proteome</keyword>
<reference evidence="2" key="2">
    <citation type="submission" date="2020-09" db="EMBL/GenBank/DDBJ databases">
        <authorList>
            <person name="Sun Q."/>
            <person name="Kim S."/>
        </authorList>
    </citation>
    <scope>NUCLEOTIDE SEQUENCE</scope>
    <source>
        <strain evidence="2">KCTC 22169</strain>
    </source>
</reference>
<feature type="compositionally biased region" description="Low complexity" evidence="1">
    <location>
        <begin position="51"/>
        <end position="66"/>
    </location>
</feature>
<evidence type="ECO:0000313" key="2">
    <source>
        <dbReference type="EMBL" id="GGX54032.1"/>
    </source>
</evidence>
<sequence>MSDYDRKRSNPTYTRPLRRLDRYVWSGTPASVAPKARNPTLTNHSVHPKLKTTAQTANTNNTLPNQRPTRRCAASS</sequence>
<reference evidence="2" key="1">
    <citation type="journal article" date="2014" name="Int. J. Syst. Evol. Microbiol.">
        <title>Complete genome sequence of Corynebacterium casei LMG S-19264T (=DSM 44701T), isolated from a smear-ripened cheese.</title>
        <authorList>
            <consortium name="US DOE Joint Genome Institute (JGI-PGF)"/>
            <person name="Walter F."/>
            <person name="Albersmeier A."/>
            <person name="Kalinowski J."/>
            <person name="Ruckert C."/>
        </authorList>
    </citation>
    <scope>NUCLEOTIDE SEQUENCE</scope>
    <source>
        <strain evidence="2">KCTC 22169</strain>
    </source>
</reference>
<feature type="region of interest" description="Disordered" evidence="1">
    <location>
        <begin position="29"/>
        <end position="76"/>
    </location>
</feature>
<proteinExistence type="predicted"/>
<evidence type="ECO:0000256" key="1">
    <source>
        <dbReference type="SAM" id="MobiDB-lite"/>
    </source>
</evidence>
<dbReference type="EMBL" id="BMXR01000005">
    <property type="protein sequence ID" value="GGX54032.1"/>
    <property type="molecule type" value="Genomic_DNA"/>
</dbReference>
<accession>A0A918NAQ4</accession>
<comment type="caution">
    <text evidence="2">The sequence shown here is derived from an EMBL/GenBank/DDBJ whole genome shotgun (WGS) entry which is preliminary data.</text>
</comment>
<evidence type="ECO:0000313" key="3">
    <source>
        <dbReference type="Proteomes" id="UP000626148"/>
    </source>
</evidence>
<protein>
    <submittedName>
        <fullName evidence="2">Uncharacterized protein</fullName>
    </submittedName>
</protein>
<gene>
    <name evidence="2" type="ORF">GCM10007392_21690</name>
</gene>
<name>A0A918NAQ4_9GAMM</name>
<organism evidence="2 3">
    <name type="scientific">Saccharospirillum salsuginis</name>
    <dbReference type="NCBI Taxonomy" id="418750"/>
    <lineage>
        <taxon>Bacteria</taxon>
        <taxon>Pseudomonadati</taxon>
        <taxon>Pseudomonadota</taxon>
        <taxon>Gammaproteobacteria</taxon>
        <taxon>Oceanospirillales</taxon>
        <taxon>Saccharospirillaceae</taxon>
        <taxon>Saccharospirillum</taxon>
    </lineage>
</organism>
<dbReference type="Proteomes" id="UP000626148">
    <property type="component" value="Unassembled WGS sequence"/>
</dbReference>